<evidence type="ECO:0000256" key="15">
    <source>
        <dbReference type="RuleBase" id="RU003435"/>
    </source>
</evidence>
<dbReference type="Gene3D" id="3.40.390.10">
    <property type="entry name" value="Collagenase (Catalytic Domain)"/>
    <property type="match status" value="1"/>
</dbReference>
<protein>
    <recommendedName>
        <fullName evidence="5">Mitochondrial intermediate peptidase</fullName>
        <ecNumber evidence="4">3.4.24.59</ecNumber>
    </recommendedName>
    <alternativeName>
        <fullName evidence="14">Octapeptidyl aminopeptidase</fullName>
    </alternativeName>
</protein>
<keyword evidence="6 15" id="KW-0645">Protease</keyword>
<dbReference type="EMBL" id="JAJGCB010000007">
    <property type="protein sequence ID" value="KAJ8991857.1"/>
    <property type="molecule type" value="Genomic_DNA"/>
</dbReference>
<dbReference type="Pfam" id="PF01432">
    <property type="entry name" value="Peptidase_M3"/>
    <property type="match status" value="1"/>
</dbReference>
<evidence type="ECO:0000256" key="5">
    <source>
        <dbReference type="ARBA" id="ARBA00018046"/>
    </source>
</evidence>
<evidence type="ECO:0000256" key="10">
    <source>
        <dbReference type="ARBA" id="ARBA00022946"/>
    </source>
</evidence>
<evidence type="ECO:0000256" key="3">
    <source>
        <dbReference type="ARBA" id="ARBA00006040"/>
    </source>
</evidence>
<dbReference type="AlphaFoldDB" id="A0AAN6EXX8"/>
<accession>A0AAN6EXX8</accession>
<dbReference type="GO" id="GO:0004222">
    <property type="term" value="F:metalloendopeptidase activity"/>
    <property type="evidence" value="ECO:0007669"/>
    <property type="project" value="UniProtKB-EC"/>
</dbReference>
<evidence type="ECO:0000313" key="18">
    <source>
        <dbReference type="Proteomes" id="UP001161757"/>
    </source>
</evidence>
<dbReference type="GO" id="GO:0006518">
    <property type="term" value="P:peptide metabolic process"/>
    <property type="evidence" value="ECO:0007669"/>
    <property type="project" value="TreeGrafter"/>
</dbReference>
<comment type="caution">
    <text evidence="17">The sequence shown here is derived from an EMBL/GenBank/DDBJ whole genome shotgun (WGS) entry which is preliminary data.</text>
</comment>
<evidence type="ECO:0000256" key="4">
    <source>
        <dbReference type="ARBA" id="ARBA00012441"/>
    </source>
</evidence>
<dbReference type="PANTHER" id="PTHR11804">
    <property type="entry name" value="PROTEASE M3 THIMET OLIGOPEPTIDASE-RELATED"/>
    <property type="match status" value="1"/>
</dbReference>
<comment type="cofactor">
    <cofactor evidence="15">
        <name>Zn(2+)</name>
        <dbReference type="ChEBI" id="CHEBI:29105"/>
    </cofactor>
    <text evidence="15">Binds 1 zinc ion.</text>
</comment>
<dbReference type="Gene3D" id="1.10.1370.10">
    <property type="entry name" value="Neurolysin, domain 3"/>
    <property type="match status" value="1"/>
</dbReference>
<dbReference type="EC" id="3.4.24.59" evidence="4"/>
<dbReference type="InterPro" id="IPR024077">
    <property type="entry name" value="Neurolysin/TOP_dom2"/>
</dbReference>
<evidence type="ECO:0000256" key="6">
    <source>
        <dbReference type="ARBA" id="ARBA00022670"/>
    </source>
</evidence>
<keyword evidence="10" id="KW-0809">Transit peptide</keyword>
<evidence type="ECO:0000256" key="13">
    <source>
        <dbReference type="ARBA" id="ARBA00025208"/>
    </source>
</evidence>
<proteinExistence type="inferred from homology"/>
<comment type="function">
    <text evidence="13">Cleaves proteins, imported into the mitochondrion, to their mature size. While most mitochondrial precursor proteins are processed to the mature form in one step by mitochondrial processing peptidase (MPP), the sequential cleavage by MIP of an octapeptide after initial processing by MPP is a required step for a subgroup of nuclear-encoded precursor proteins destined for the matrix or the inner membrane.</text>
</comment>
<dbReference type="GO" id="GO:0046872">
    <property type="term" value="F:metal ion binding"/>
    <property type="evidence" value="ECO:0007669"/>
    <property type="project" value="UniProtKB-UniRule"/>
</dbReference>
<evidence type="ECO:0000313" key="17">
    <source>
        <dbReference type="EMBL" id="KAJ8991857.1"/>
    </source>
</evidence>
<comment type="catalytic activity">
    <reaction evidence="1">
        <text>Release of an N-terminal octapeptide as second stage of processing of some proteins imported into the mitochondrion.</text>
        <dbReference type="EC" id="3.4.24.59"/>
    </reaction>
</comment>
<dbReference type="GO" id="GO:0006627">
    <property type="term" value="P:protein processing involved in protein targeting to mitochondrion"/>
    <property type="evidence" value="ECO:0007669"/>
    <property type="project" value="TreeGrafter"/>
</dbReference>
<dbReference type="InterPro" id="IPR033851">
    <property type="entry name" value="M3A_MIP"/>
</dbReference>
<keyword evidence="9 15" id="KW-0862">Zinc</keyword>
<evidence type="ECO:0000256" key="9">
    <source>
        <dbReference type="ARBA" id="ARBA00022833"/>
    </source>
</evidence>
<dbReference type="InterPro" id="IPR045090">
    <property type="entry name" value="Pept_M3A_M3B"/>
</dbReference>
<evidence type="ECO:0000256" key="2">
    <source>
        <dbReference type="ARBA" id="ARBA00004305"/>
    </source>
</evidence>
<dbReference type="SUPFAM" id="SSF55486">
    <property type="entry name" value="Metalloproteases ('zincins'), catalytic domain"/>
    <property type="match status" value="1"/>
</dbReference>
<dbReference type="CDD" id="cd06457">
    <property type="entry name" value="M3A_MIP"/>
    <property type="match status" value="1"/>
</dbReference>
<evidence type="ECO:0000256" key="14">
    <source>
        <dbReference type="ARBA" id="ARBA00032470"/>
    </source>
</evidence>
<keyword evidence="8 15" id="KW-0378">Hydrolase</keyword>
<keyword evidence="7 15" id="KW-0479">Metal-binding</keyword>
<evidence type="ECO:0000256" key="7">
    <source>
        <dbReference type="ARBA" id="ARBA00022723"/>
    </source>
</evidence>
<gene>
    <name evidence="17" type="primary">OCT1</name>
    <name evidence="17" type="ORF">HRR80_004478</name>
</gene>
<organism evidence="17 18">
    <name type="scientific">Exophiala dermatitidis</name>
    <name type="common">Black yeast-like fungus</name>
    <name type="synonym">Wangiella dermatitidis</name>
    <dbReference type="NCBI Taxonomy" id="5970"/>
    <lineage>
        <taxon>Eukaryota</taxon>
        <taxon>Fungi</taxon>
        <taxon>Dikarya</taxon>
        <taxon>Ascomycota</taxon>
        <taxon>Pezizomycotina</taxon>
        <taxon>Eurotiomycetes</taxon>
        <taxon>Chaetothyriomycetidae</taxon>
        <taxon>Chaetothyriales</taxon>
        <taxon>Herpotrichiellaceae</taxon>
        <taxon>Exophiala</taxon>
    </lineage>
</organism>
<comment type="subcellular location">
    <subcellularLocation>
        <location evidence="2">Mitochondrion matrix</location>
    </subcellularLocation>
</comment>
<comment type="similarity">
    <text evidence="3 15">Belongs to the peptidase M3 family.</text>
</comment>
<dbReference type="PANTHER" id="PTHR11804:SF79">
    <property type="entry name" value="MITOCHONDRIAL INTERMEDIATE PEPTIDASE"/>
    <property type="match status" value="1"/>
</dbReference>
<evidence type="ECO:0000256" key="11">
    <source>
        <dbReference type="ARBA" id="ARBA00023049"/>
    </source>
</evidence>
<feature type="domain" description="Peptidase M3A/M3B catalytic" evidence="16">
    <location>
        <begin position="283"/>
        <end position="773"/>
    </location>
</feature>
<sequence length="802" mass="89388">MNKLVRRQPWTCARCLRQQQRYRSTATGAATATATLDSSYESAYLHASPARSSDNALLREVFNKKGKWRTAEKKSSGLIGNKHLTTPRGFQKFAETAVAQCKRLVERTLAASTVEEYRAIPRDLDRLSDLLCRVIDLSDFIRSIHPDSAVAAAASASYSLMFQYMNELNTTTGLNQQLKKAWDMPEVLSHWNEEEKTVAQLLMKDFAKSGIDLPEQQRQQFVSLSNDIAQVGTDFVNQMDHAKDHVTFSLKQLDGVDPTLVQGMKSWERVQIPVYSSASKVILNSAKSPATRRTVYVAERTASRQTIARLEQLLLRRAQLAKLTGYDSYAQMTLADKMSKTPAAVSDFLESLNANNRVQVQKELAPLLELKRKLDDPNASSIDPWDHSYLLAKLAQFQAAAGPRTSKSRLRENASNYFAIGHVMQGLSNLFESLYGVRLVPKETCQGEVWHPEVRRLDVYTDKEEHIATMYCDLFSRPGKLPNPAHFTLLCSREISDEEVMDSQQRGEPLNDGMPTIMGPSVLKRDPHARANYQIPIIALVCGFPDPSTSVGPAPSLLSLHSVTTLFHEMGHAIHSILGRTSMQGISGTRCATDFAELPSVLMEYFATDPAVLKSFARHWQTDAVIPDELLTALADERTTQAERSGGWNNEAQILMSILDQVYHSTGPVEALRTGRYNSTAVYHEVWNKYGSVPEPPETAWQGFFGHLYGYGASYYSYLFDRAIARQVWRTVFKDGQSNAALDRAAGERFKQEVLRWGGGRDPWLCLEGLIGDGRGVLAEGGQEAMLEVGRWGVGASSEGSM</sequence>
<dbReference type="GO" id="GO:0005759">
    <property type="term" value="C:mitochondrial matrix"/>
    <property type="evidence" value="ECO:0007669"/>
    <property type="project" value="UniProtKB-SubCell"/>
</dbReference>
<evidence type="ECO:0000256" key="12">
    <source>
        <dbReference type="ARBA" id="ARBA00023128"/>
    </source>
</evidence>
<dbReference type="InterPro" id="IPR024079">
    <property type="entry name" value="MetalloPept_cat_dom_sf"/>
</dbReference>
<keyword evidence="12" id="KW-0496">Mitochondrion</keyword>
<keyword evidence="11 15" id="KW-0482">Metalloprotease</keyword>
<evidence type="ECO:0000259" key="16">
    <source>
        <dbReference type="Pfam" id="PF01432"/>
    </source>
</evidence>
<evidence type="ECO:0000256" key="8">
    <source>
        <dbReference type="ARBA" id="ARBA00022801"/>
    </source>
</evidence>
<dbReference type="InterPro" id="IPR001567">
    <property type="entry name" value="Pept_M3A_M3B_dom"/>
</dbReference>
<dbReference type="Proteomes" id="UP001161757">
    <property type="component" value="Unassembled WGS sequence"/>
</dbReference>
<evidence type="ECO:0000256" key="1">
    <source>
        <dbReference type="ARBA" id="ARBA00000436"/>
    </source>
</evidence>
<name>A0AAN6EXX8_EXODE</name>
<reference evidence="17" key="1">
    <citation type="submission" date="2023-01" db="EMBL/GenBank/DDBJ databases">
        <title>Exophiala dermititidis isolated from Cystic Fibrosis Patient.</title>
        <authorList>
            <person name="Kurbessoian T."/>
            <person name="Crocker A."/>
            <person name="Murante D."/>
            <person name="Hogan D.A."/>
            <person name="Stajich J.E."/>
        </authorList>
    </citation>
    <scope>NUCLEOTIDE SEQUENCE</scope>
    <source>
        <strain evidence="17">Ex8</strain>
    </source>
</reference>